<keyword evidence="2" id="KW-0732">Signal</keyword>
<organism evidence="3 4">
    <name type="scientific">Cymbomonas tetramitiformis</name>
    <dbReference type="NCBI Taxonomy" id="36881"/>
    <lineage>
        <taxon>Eukaryota</taxon>
        <taxon>Viridiplantae</taxon>
        <taxon>Chlorophyta</taxon>
        <taxon>Pyramimonadophyceae</taxon>
        <taxon>Pyramimonadales</taxon>
        <taxon>Pyramimonadaceae</taxon>
        <taxon>Cymbomonas</taxon>
    </lineage>
</organism>
<evidence type="ECO:0000256" key="1">
    <source>
        <dbReference type="SAM" id="MobiDB-lite"/>
    </source>
</evidence>
<reference evidence="3 4" key="1">
    <citation type="journal article" date="2015" name="Genome Biol. Evol.">
        <title>Comparative Genomics of a Bacterivorous Green Alga Reveals Evolutionary Causalities and Consequences of Phago-Mixotrophic Mode of Nutrition.</title>
        <authorList>
            <person name="Burns J.A."/>
            <person name="Paasch A."/>
            <person name="Narechania A."/>
            <person name="Kim E."/>
        </authorList>
    </citation>
    <scope>NUCLEOTIDE SEQUENCE [LARGE SCALE GENOMIC DNA]</scope>
    <source>
        <strain evidence="3 4">PLY_AMNH</strain>
    </source>
</reference>
<feature type="chain" id="PRO_5042138647" description="Fucosyltransferase" evidence="2">
    <location>
        <begin position="21"/>
        <end position="428"/>
    </location>
</feature>
<dbReference type="Proteomes" id="UP001190700">
    <property type="component" value="Unassembled WGS sequence"/>
</dbReference>
<sequence>MKRILYVLLFHAGVFPLSVTSSNWHSFSKPRNLHGSQDHPKSKVECLLENRYGWQKRFEQLQHPTSCEGDTKFVLYTLPGVGFGANVLGAVGAFHVAVSLGRVFILHTEWDKNWFSSLVNATQCPNKQATQPWECYFLPPSNCTVDDALRITGVDTVDDLLKNRSYWMNGPLEKRTERIIYAGNRFLSQGYIKPDFLPQWAGLHMENKKEVFEAYGLQYLMRPNPMTRHLLEEKFGKVIPRHITEEETVGVPIRGSDKCGHMVDEQGNKKGGTGFEADCLPFQSYLKAFREVQTLDHDARYILLTSDDSRYIARAREHDRLQRASSSSAPPGLLPLRFFFNEDDHPIGSGLSSQAFGTELTSGRGKALTHEEATISMITTLSFQVSLSLNNVPSAQFDLKGSSSASDDRHSKLPWHPHPLAVSASGIR</sequence>
<protein>
    <recommendedName>
        <fullName evidence="5">Fucosyltransferase</fullName>
    </recommendedName>
</protein>
<evidence type="ECO:0008006" key="5">
    <source>
        <dbReference type="Google" id="ProtNLM"/>
    </source>
</evidence>
<dbReference type="AlphaFoldDB" id="A0AAE0GX72"/>
<evidence type="ECO:0000313" key="4">
    <source>
        <dbReference type="Proteomes" id="UP001190700"/>
    </source>
</evidence>
<evidence type="ECO:0000313" key="3">
    <source>
        <dbReference type="EMBL" id="KAK3285761.1"/>
    </source>
</evidence>
<comment type="caution">
    <text evidence="3">The sequence shown here is derived from an EMBL/GenBank/DDBJ whole genome shotgun (WGS) entry which is preliminary data.</text>
</comment>
<dbReference type="EMBL" id="LGRX02001647">
    <property type="protein sequence ID" value="KAK3285761.1"/>
    <property type="molecule type" value="Genomic_DNA"/>
</dbReference>
<dbReference type="PANTHER" id="PTHR13132">
    <property type="entry name" value="ALPHA- 1,6 -FUCOSYLTRANSFERASE"/>
    <property type="match status" value="1"/>
</dbReference>
<gene>
    <name evidence="3" type="ORF">CYMTET_6645</name>
</gene>
<keyword evidence="4" id="KW-1185">Reference proteome</keyword>
<accession>A0AAE0GX72</accession>
<dbReference type="GO" id="GO:0006487">
    <property type="term" value="P:protein N-linked glycosylation"/>
    <property type="evidence" value="ECO:0007669"/>
    <property type="project" value="TreeGrafter"/>
</dbReference>
<evidence type="ECO:0000256" key="2">
    <source>
        <dbReference type="SAM" id="SignalP"/>
    </source>
</evidence>
<dbReference type="GO" id="GO:0046921">
    <property type="term" value="F:alpha-(1-&gt;6)-fucosyltransferase activity"/>
    <property type="evidence" value="ECO:0007669"/>
    <property type="project" value="TreeGrafter"/>
</dbReference>
<proteinExistence type="predicted"/>
<name>A0AAE0GX72_9CHLO</name>
<feature type="signal peptide" evidence="2">
    <location>
        <begin position="1"/>
        <end position="20"/>
    </location>
</feature>
<feature type="region of interest" description="Disordered" evidence="1">
    <location>
        <begin position="398"/>
        <end position="428"/>
    </location>
</feature>
<dbReference type="PANTHER" id="PTHR13132:SF29">
    <property type="entry name" value="ALPHA-(1,6)-FUCOSYLTRANSFERASE"/>
    <property type="match status" value="1"/>
</dbReference>